<dbReference type="Gene3D" id="3.10.129.10">
    <property type="entry name" value="Hotdog Thioesterase"/>
    <property type="match status" value="1"/>
</dbReference>
<keyword evidence="4" id="KW-1185">Reference proteome</keyword>
<dbReference type="Proteomes" id="UP000256763">
    <property type="component" value="Unassembled WGS sequence"/>
</dbReference>
<dbReference type="AlphaFoldDB" id="A0A3E0X456"/>
<reference evidence="4" key="1">
    <citation type="submission" date="2017-05" db="EMBL/GenBank/DDBJ databases">
        <authorList>
            <person name="Sharma S."/>
            <person name="Sidhu C."/>
            <person name="Pinnaka A.K."/>
        </authorList>
    </citation>
    <scope>NUCLEOTIDE SEQUENCE [LARGE SCALE GENOMIC DNA]</scope>
    <source>
        <strain evidence="4">AK93</strain>
    </source>
</reference>
<keyword evidence="1" id="KW-0456">Lyase</keyword>
<dbReference type="GO" id="GO:0004312">
    <property type="term" value="F:fatty acid synthase activity"/>
    <property type="evidence" value="ECO:0007669"/>
    <property type="project" value="InterPro"/>
</dbReference>
<dbReference type="PANTHER" id="PTHR43437:SF3">
    <property type="entry name" value="HYDROXYACYL-THIOESTER DEHYDRATASE TYPE 2, MITOCHONDRIAL"/>
    <property type="match status" value="1"/>
</dbReference>
<dbReference type="RefSeq" id="WP_181919217.1">
    <property type="nucleotide sequence ID" value="NZ_NFZV01000001.1"/>
</dbReference>
<dbReference type="InterPro" id="IPR003965">
    <property type="entry name" value="Fatty_acid_synthase"/>
</dbReference>
<dbReference type="InterPro" id="IPR002539">
    <property type="entry name" value="MaoC-like_dom"/>
</dbReference>
<evidence type="ECO:0000313" key="4">
    <source>
        <dbReference type="Proteomes" id="UP000256763"/>
    </source>
</evidence>
<organism evidence="3 4">
    <name type="scientific">Alkalilimnicola ehrlichii</name>
    <dbReference type="NCBI Taxonomy" id="351052"/>
    <lineage>
        <taxon>Bacteria</taxon>
        <taxon>Pseudomonadati</taxon>
        <taxon>Pseudomonadota</taxon>
        <taxon>Gammaproteobacteria</taxon>
        <taxon>Chromatiales</taxon>
        <taxon>Ectothiorhodospiraceae</taxon>
        <taxon>Alkalilimnicola</taxon>
    </lineage>
</organism>
<feature type="domain" description="MaoC-like" evidence="2">
    <location>
        <begin position="17"/>
        <end position="117"/>
    </location>
</feature>
<evidence type="ECO:0000259" key="2">
    <source>
        <dbReference type="Pfam" id="PF01575"/>
    </source>
</evidence>
<dbReference type="InterPro" id="IPR050965">
    <property type="entry name" value="UPF0336/Enoyl-CoA_hydratase"/>
</dbReference>
<dbReference type="EMBL" id="NFZW01000001">
    <property type="protein sequence ID" value="RFA39316.1"/>
    <property type="molecule type" value="Genomic_DNA"/>
</dbReference>
<dbReference type="InterPro" id="IPR029069">
    <property type="entry name" value="HotDog_dom_sf"/>
</dbReference>
<evidence type="ECO:0000256" key="1">
    <source>
        <dbReference type="ARBA" id="ARBA00023239"/>
    </source>
</evidence>
<gene>
    <name evidence="3" type="ORF">CAL65_00385</name>
</gene>
<sequence length="145" mass="15531">MDSTQGCFLEDLSEGMEATFTKTVTETDVTLFAGITGDLNPMHVNEEYAAATPFKGRIAHGMLTASLISNLLGTKLPGPGTIYMSQQVRFKAPVRINDTVTARVRVTNIREDKAIVTLATDCLVGGKAVLTGEAVVMVPRREAVS</sequence>
<evidence type="ECO:0000313" key="3">
    <source>
        <dbReference type="EMBL" id="RFA39316.1"/>
    </source>
</evidence>
<dbReference type="GO" id="GO:0019171">
    <property type="term" value="F:(3R)-hydroxyacyl-[acyl-carrier-protein] dehydratase activity"/>
    <property type="evidence" value="ECO:0007669"/>
    <property type="project" value="TreeGrafter"/>
</dbReference>
<dbReference type="PANTHER" id="PTHR43437">
    <property type="entry name" value="HYDROXYACYL-THIOESTER DEHYDRATASE TYPE 2, MITOCHONDRIAL-RELATED"/>
    <property type="match status" value="1"/>
</dbReference>
<accession>A0A3E0X456</accession>
<dbReference type="Pfam" id="PF01575">
    <property type="entry name" value="MaoC_dehydratas"/>
    <property type="match status" value="1"/>
</dbReference>
<dbReference type="CDD" id="cd03449">
    <property type="entry name" value="R_hydratase"/>
    <property type="match status" value="1"/>
</dbReference>
<dbReference type="SUPFAM" id="SSF54637">
    <property type="entry name" value="Thioesterase/thiol ester dehydrase-isomerase"/>
    <property type="match status" value="1"/>
</dbReference>
<protein>
    <submittedName>
        <fullName evidence="3">(R)-hydratase</fullName>
    </submittedName>
</protein>
<name>A0A3E0X456_9GAMM</name>
<dbReference type="GO" id="GO:0005835">
    <property type="term" value="C:fatty acid synthase complex"/>
    <property type="evidence" value="ECO:0007669"/>
    <property type="project" value="InterPro"/>
</dbReference>
<dbReference type="PRINTS" id="PR01483">
    <property type="entry name" value="FASYNTHASE"/>
</dbReference>
<comment type="caution">
    <text evidence="3">The sequence shown here is derived from an EMBL/GenBank/DDBJ whole genome shotgun (WGS) entry which is preliminary data.</text>
</comment>
<dbReference type="GO" id="GO:0006633">
    <property type="term" value="P:fatty acid biosynthetic process"/>
    <property type="evidence" value="ECO:0007669"/>
    <property type="project" value="InterPro"/>
</dbReference>
<proteinExistence type="predicted"/>
<dbReference type="FunFam" id="3.10.129.10:FF:000042">
    <property type="entry name" value="MaoC domain protein dehydratase"/>
    <property type="match status" value="1"/>
</dbReference>